<sequence length="144" mass="16646">MVPLLIRVMLPKISKPIDQILIEYNDAPARDIFQAIILDRIQVIRENERFIKSVLPELIHRAPLLQQMRETIMPMIEQYVTKVIDYGKPRGEISSELDPHLAMLQLMGFILTYTMFGGTPGSGDVMEVARFLDCIMKGWNERCR</sequence>
<dbReference type="SUPFAM" id="SSF48498">
    <property type="entry name" value="Tetracyclin repressor-like, C-terminal domain"/>
    <property type="match status" value="1"/>
</dbReference>
<dbReference type="InterPro" id="IPR036271">
    <property type="entry name" value="Tet_transcr_reg_TetR-rel_C_sf"/>
</dbReference>
<proteinExistence type="predicted"/>
<evidence type="ECO:0008006" key="2">
    <source>
        <dbReference type="Google" id="ProtNLM"/>
    </source>
</evidence>
<evidence type="ECO:0000313" key="1">
    <source>
        <dbReference type="EMBL" id="MPN26701.1"/>
    </source>
</evidence>
<gene>
    <name evidence="1" type="ORF">SDC9_174126</name>
</gene>
<comment type="caution">
    <text evidence="1">The sequence shown here is derived from an EMBL/GenBank/DDBJ whole genome shotgun (WGS) entry which is preliminary data.</text>
</comment>
<organism evidence="1">
    <name type="scientific">bioreactor metagenome</name>
    <dbReference type="NCBI Taxonomy" id="1076179"/>
    <lineage>
        <taxon>unclassified sequences</taxon>
        <taxon>metagenomes</taxon>
        <taxon>ecological metagenomes</taxon>
    </lineage>
</organism>
<accession>A0A645GIA2</accession>
<dbReference type="AlphaFoldDB" id="A0A645GIA2"/>
<protein>
    <recommendedName>
        <fullName evidence="2">HTH-type transcriptional repressor KstR2 C-terminal domain-containing protein</fullName>
    </recommendedName>
</protein>
<dbReference type="EMBL" id="VSSQ01076302">
    <property type="protein sequence ID" value="MPN26701.1"/>
    <property type="molecule type" value="Genomic_DNA"/>
</dbReference>
<name>A0A645GIA2_9ZZZZ</name>
<reference evidence="1" key="1">
    <citation type="submission" date="2019-08" db="EMBL/GenBank/DDBJ databases">
        <authorList>
            <person name="Kucharzyk K."/>
            <person name="Murdoch R.W."/>
            <person name="Higgins S."/>
            <person name="Loffler F."/>
        </authorList>
    </citation>
    <scope>NUCLEOTIDE SEQUENCE</scope>
</reference>
<dbReference type="Gene3D" id="1.10.357.10">
    <property type="entry name" value="Tetracycline Repressor, domain 2"/>
    <property type="match status" value="1"/>
</dbReference>